<keyword evidence="1" id="KW-0805">Transcription regulation</keyword>
<dbReference type="InterPro" id="IPR036390">
    <property type="entry name" value="WH_DNA-bd_sf"/>
</dbReference>
<dbReference type="PANTHER" id="PTHR30363">
    <property type="entry name" value="HTH-TYPE TRANSCRIPTIONAL REGULATOR SRLR-RELATED"/>
    <property type="match status" value="1"/>
</dbReference>
<evidence type="ECO:0000256" key="3">
    <source>
        <dbReference type="ARBA" id="ARBA00023163"/>
    </source>
</evidence>
<reference evidence="6" key="1">
    <citation type="journal article" date="2019" name="Int. J. Syst. Evol. Microbiol.">
        <title>The Global Catalogue of Microorganisms (GCM) 10K type strain sequencing project: providing services to taxonomists for standard genome sequencing and annotation.</title>
        <authorList>
            <consortium name="The Broad Institute Genomics Platform"/>
            <consortium name="The Broad Institute Genome Sequencing Center for Infectious Disease"/>
            <person name="Wu L."/>
            <person name="Ma J."/>
        </authorList>
    </citation>
    <scope>NUCLEOTIDE SEQUENCE [LARGE SCALE GENOMIC DNA]</scope>
    <source>
        <strain evidence="6">CGMCC 1.12942</strain>
    </source>
</reference>
<evidence type="ECO:0000256" key="2">
    <source>
        <dbReference type="ARBA" id="ARBA00023125"/>
    </source>
</evidence>
<dbReference type="InterPro" id="IPR050313">
    <property type="entry name" value="Carb_Metab_HTH_regulators"/>
</dbReference>
<dbReference type="PROSITE" id="PS00894">
    <property type="entry name" value="HTH_DEOR_1"/>
    <property type="match status" value="1"/>
</dbReference>
<proteinExistence type="predicted"/>
<accession>A0ABW2RFQ3</accession>
<evidence type="ECO:0000313" key="6">
    <source>
        <dbReference type="Proteomes" id="UP001596500"/>
    </source>
</evidence>
<dbReference type="Gene3D" id="1.10.10.10">
    <property type="entry name" value="Winged helix-like DNA-binding domain superfamily/Winged helix DNA-binding domain"/>
    <property type="match status" value="1"/>
</dbReference>
<dbReference type="EMBL" id="JBHTBW010000004">
    <property type="protein sequence ID" value="MFC7439793.1"/>
    <property type="molecule type" value="Genomic_DNA"/>
</dbReference>
<dbReference type="PROSITE" id="PS51000">
    <property type="entry name" value="HTH_DEOR_2"/>
    <property type="match status" value="1"/>
</dbReference>
<dbReference type="RefSeq" id="WP_379862976.1">
    <property type="nucleotide sequence ID" value="NZ_JBHTBW010000004.1"/>
</dbReference>
<dbReference type="InterPro" id="IPR014036">
    <property type="entry name" value="DeoR-like_C"/>
</dbReference>
<keyword evidence="3" id="KW-0804">Transcription</keyword>
<dbReference type="Pfam" id="PF08220">
    <property type="entry name" value="HTH_DeoR"/>
    <property type="match status" value="1"/>
</dbReference>
<dbReference type="InterPro" id="IPR018356">
    <property type="entry name" value="Tscrpt_reg_HTH_DeoR_CS"/>
</dbReference>
<comment type="caution">
    <text evidence="5">The sequence shown here is derived from an EMBL/GenBank/DDBJ whole genome shotgun (WGS) entry which is preliminary data.</text>
</comment>
<sequence length="257" mass="29029">MYQEERLIAIMQYLKEHHRISVQEICDLFQVSRDTARRDLVKLSEQNAIIRTRGGAVLPVVHKEIESYKKRLDLKSEVKSRIGKEAARRIKQGEFVLMDTSTTVQHAAQFLQAEDVVVVTNSIDIADILSNKERVSIHLLGGIFHAHSRYLYGAGTVKKLQEYHVDKCLMGGGGIAEDGIYFPSEEDGQVAQQMIAQAEQVIVLADQTKFNKKLFFKVCGLDQIDLLITDDVPDEWRERLAEAEVEVVRVNAAHGAK</sequence>
<gene>
    <name evidence="5" type="ORF">ACFQNG_01255</name>
</gene>
<feature type="domain" description="HTH deoR-type" evidence="4">
    <location>
        <begin position="3"/>
        <end position="58"/>
    </location>
</feature>
<evidence type="ECO:0000256" key="1">
    <source>
        <dbReference type="ARBA" id="ARBA00023015"/>
    </source>
</evidence>
<dbReference type="SMART" id="SM01134">
    <property type="entry name" value="DeoRC"/>
    <property type="match status" value="1"/>
</dbReference>
<dbReference type="SUPFAM" id="SSF100950">
    <property type="entry name" value="NagB/RpiA/CoA transferase-like"/>
    <property type="match status" value="1"/>
</dbReference>
<evidence type="ECO:0000313" key="5">
    <source>
        <dbReference type="EMBL" id="MFC7439793.1"/>
    </source>
</evidence>
<protein>
    <submittedName>
        <fullName evidence="5">DeoR/GlpR family DNA-binding transcription regulator</fullName>
    </submittedName>
</protein>
<dbReference type="SUPFAM" id="SSF46785">
    <property type="entry name" value="Winged helix' DNA-binding domain"/>
    <property type="match status" value="1"/>
</dbReference>
<evidence type="ECO:0000259" key="4">
    <source>
        <dbReference type="PROSITE" id="PS51000"/>
    </source>
</evidence>
<dbReference type="Pfam" id="PF00455">
    <property type="entry name" value="DeoRC"/>
    <property type="match status" value="1"/>
</dbReference>
<dbReference type="InterPro" id="IPR036388">
    <property type="entry name" value="WH-like_DNA-bd_sf"/>
</dbReference>
<dbReference type="InterPro" id="IPR001034">
    <property type="entry name" value="DeoR_HTH"/>
</dbReference>
<dbReference type="PRINTS" id="PR00037">
    <property type="entry name" value="HTHLACR"/>
</dbReference>
<dbReference type="Gene3D" id="3.40.50.1360">
    <property type="match status" value="1"/>
</dbReference>
<dbReference type="Proteomes" id="UP001596500">
    <property type="component" value="Unassembled WGS sequence"/>
</dbReference>
<dbReference type="GO" id="GO:0003677">
    <property type="term" value="F:DNA binding"/>
    <property type="evidence" value="ECO:0007669"/>
    <property type="project" value="UniProtKB-KW"/>
</dbReference>
<keyword evidence="2 5" id="KW-0238">DNA-binding</keyword>
<name>A0ABW2RFQ3_9BACL</name>
<keyword evidence="6" id="KW-1185">Reference proteome</keyword>
<dbReference type="InterPro" id="IPR037171">
    <property type="entry name" value="NagB/RpiA_transferase-like"/>
</dbReference>
<dbReference type="PANTHER" id="PTHR30363:SF51">
    <property type="entry name" value="HTH-TYPE TRANSCRIPTIONAL REPRESSOR GLCR"/>
    <property type="match status" value="1"/>
</dbReference>
<dbReference type="SMART" id="SM00420">
    <property type="entry name" value="HTH_DEOR"/>
    <property type="match status" value="1"/>
</dbReference>
<organism evidence="5 6">
    <name type="scientific">Laceyella putida</name>
    <dbReference type="NCBI Taxonomy" id="110101"/>
    <lineage>
        <taxon>Bacteria</taxon>
        <taxon>Bacillati</taxon>
        <taxon>Bacillota</taxon>
        <taxon>Bacilli</taxon>
        <taxon>Bacillales</taxon>
        <taxon>Thermoactinomycetaceae</taxon>
        <taxon>Laceyella</taxon>
    </lineage>
</organism>